<comment type="caution">
    <text evidence="2">The sequence shown here is derived from an EMBL/GenBank/DDBJ whole genome shotgun (WGS) entry which is preliminary data.</text>
</comment>
<evidence type="ECO:0000313" key="3">
    <source>
        <dbReference type="Proteomes" id="UP001487740"/>
    </source>
</evidence>
<name>A0AAW0U0T1_SCYPA</name>
<evidence type="ECO:0000256" key="1">
    <source>
        <dbReference type="SAM" id="MobiDB-lite"/>
    </source>
</evidence>
<keyword evidence="3" id="KW-1185">Reference proteome</keyword>
<gene>
    <name evidence="2" type="ORF">O3P69_014628</name>
</gene>
<feature type="compositionally biased region" description="Acidic residues" evidence="1">
    <location>
        <begin position="94"/>
        <end position="115"/>
    </location>
</feature>
<dbReference type="EMBL" id="JARAKH010000022">
    <property type="protein sequence ID" value="KAK8392392.1"/>
    <property type="molecule type" value="Genomic_DNA"/>
</dbReference>
<dbReference type="AlphaFoldDB" id="A0AAW0U0T1"/>
<protein>
    <submittedName>
        <fullName evidence="2">Uncharacterized protein</fullName>
    </submittedName>
</protein>
<feature type="region of interest" description="Disordered" evidence="1">
    <location>
        <begin position="84"/>
        <end position="115"/>
    </location>
</feature>
<sequence length="115" mass="13590">MDSKIAEMQRYYLLNRYENDKLEQYSRKENLRILGLEEEEDETEGILEAKIIELARDIDVKFKTDDISVAHRLGKRRGAMRPSSLYDKSYEVGAPEESEDEYLESENEQYDAEED</sequence>
<evidence type="ECO:0000313" key="2">
    <source>
        <dbReference type="EMBL" id="KAK8392392.1"/>
    </source>
</evidence>
<accession>A0AAW0U0T1</accession>
<organism evidence="2 3">
    <name type="scientific">Scylla paramamosain</name>
    <name type="common">Mud crab</name>
    <dbReference type="NCBI Taxonomy" id="85552"/>
    <lineage>
        <taxon>Eukaryota</taxon>
        <taxon>Metazoa</taxon>
        <taxon>Ecdysozoa</taxon>
        <taxon>Arthropoda</taxon>
        <taxon>Crustacea</taxon>
        <taxon>Multicrustacea</taxon>
        <taxon>Malacostraca</taxon>
        <taxon>Eumalacostraca</taxon>
        <taxon>Eucarida</taxon>
        <taxon>Decapoda</taxon>
        <taxon>Pleocyemata</taxon>
        <taxon>Brachyura</taxon>
        <taxon>Eubrachyura</taxon>
        <taxon>Portunoidea</taxon>
        <taxon>Portunidae</taxon>
        <taxon>Portuninae</taxon>
        <taxon>Scylla</taxon>
    </lineage>
</organism>
<proteinExistence type="predicted"/>
<reference evidence="2 3" key="1">
    <citation type="submission" date="2023-03" db="EMBL/GenBank/DDBJ databases">
        <title>High-quality genome of Scylla paramamosain provides insights in environmental adaptation.</title>
        <authorList>
            <person name="Zhang L."/>
        </authorList>
    </citation>
    <scope>NUCLEOTIDE SEQUENCE [LARGE SCALE GENOMIC DNA]</scope>
    <source>
        <strain evidence="2">LZ_2023a</strain>
        <tissue evidence="2">Muscle</tissue>
    </source>
</reference>
<dbReference type="Proteomes" id="UP001487740">
    <property type="component" value="Unassembled WGS sequence"/>
</dbReference>